<reference evidence="1" key="1">
    <citation type="submission" date="2021-06" db="EMBL/GenBank/DDBJ databases">
        <authorList>
            <person name="Kallberg Y."/>
            <person name="Tangrot J."/>
            <person name="Rosling A."/>
        </authorList>
    </citation>
    <scope>NUCLEOTIDE SEQUENCE</scope>
    <source>
        <strain evidence="1">IL203A</strain>
    </source>
</reference>
<comment type="caution">
    <text evidence="1">The sequence shown here is derived from an EMBL/GenBank/DDBJ whole genome shotgun (WGS) entry which is preliminary data.</text>
</comment>
<feature type="non-terminal residue" evidence="1">
    <location>
        <position position="1"/>
    </location>
</feature>
<evidence type="ECO:0000313" key="1">
    <source>
        <dbReference type="EMBL" id="CAG8763517.1"/>
    </source>
</evidence>
<dbReference type="Proteomes" id="UP000789702">
    <property type="component" value="Unassembled WGS sequence"/>
</dbReference>
<keyword evidence="2" id="KW-1185">Reference proteome</keyword>
<name>A0ACA9QU07_9GLOM</name>
<sequence>KKELWQLQLIISDGVCEDHETLKSLVRKATEAQIMVVFIIVDKKSEKDSIISMNHVKYKSVNGLMTLSMERYLNTFPFEYYVVLRDINALPEILADTLRTLF</sequence>
<proteinExistence type="predicted"/>
<evidence type="ECO:0000313" key="2">
    <source>
        <dbReference type="Proteomes" id="UP000789702"/>
    </source>
</evidence>
<accession>A0ACA9QU07</accession>
<organism evidence="1 2">
    <name type="scientific">Dentiscutata heterogama</name>
    <dbReference type="NCBI Taxonomy" id="1316150"/>
    <lineage>
        <taxon>Eukaryota</taxon>
        <taxon>Fungi</taxon>
        <taxon>Fungi incertae sedis</taxon>
        <taxon>Mucoromycota</taxon>
        <taxon>Glomeromycotina</taxon>
        <taxon>Glomeromycetes</taxon>
        <taxon>Diversisporales</taxon>
        <taxon>Gigasporaceae</taxon>
        <taxon>Dentiscutata</taxon>
    </lineage>
</organism>
<protein>
    <submittedName>
        <fullName evidence="1">5077_t:CDS:1</fullName>
    </submittedName>
</protein>
<dbReference type="EMBL" id="CAJVPU010052577">
    <property type="protein sequence ID" value="CAG8763517.1"/>
    <property type="molecule type" value="Genomic_DNA"/>
</dbReference>
<gene>
    <name evidence="1" type="ORF">DHETER_LOCUS15411</name>
</gene>